<dbReference type="EMBL" id="KB596435">
    <property type="protein sequence ID" value="EMP24918.1"/>
    <property type="molecule type" value="Genomic_DNA"/>
</dbReference>
<protein>
    <submittedName>
        <fullName evidence="7">Uncharacterized protein</fullName>
    </submittedName>
</protein>
<dbReference type="Proteomes" id="UP000031443">
    <property type="component" value="Unassembled WGS sequence"/>
</dbReference>
<dbReference type="GO" id="GO:0036503">
    <property type="term" value="P:ERAD pathway"/>
    <property type="evidence" value="ECO:0007669"/>
    <property type="project" value="TreeGrafter"/>
</dbReference>
<proteinExistence type="predicted"/>
<dbReference type="PANTHER" id="PTHR13407:SF2">
    <property type="entry name" value="RING FINGER PROTEIN 175"/>
    <property type="match status" value="1"/>
</dbReference>
<evidence type="ECO:0000256" key="4">
    <source>
        <dbReference type="ARBA" id="ARBA00022989"/>
    </source>
</evidence>
<evidence type="ECO:0000256" key="2">
    <source>
        <dbReference type="ARBA" id="ARBA00022692"/>
    </source>
</evidence>
<evidence type="ECO:0000313" key="8">
    <source>
        <dbReference type="Proteomes" id="UP000031443"/>
    </source>
</evidence>
<evidence type="ECO:0000256" key="5">
    <source>
        <dbReference type="ARBA" id="ARBA00023136"/>
    </source>
</evidence>
<dbReference type="GO" id="GO:0000139">
    <property type="term" value="C:Golgi membrane"/>
    <property type="evidence" value="ECO:0007669"/>
    <property type="project" value="TreeGrafter"/>
</dbReference>
<keyword evidence="8" id="KW-1185">Reference proteome</keyword>
<dbReference type="GO" id="GO:0061630">
    <property type="term" value="F:ubiquitin protein ligase activity"/>
    <property type="evidence" value="ECO:0007669"/>
    <property type="project" value="TreeGrafter"/>
</dbReference>
<feature type="transmembrane region" description="Helical" evidence="6">
    <location>
        <begin position="147"/>
        <end position="163"/>
    </location>
</feature>
<organism evidence="7 8">
    <name type="scientific">Chelonia mydas</name>
    <name type="common">Green sea-turtle</name>
    <name type="synonym">Chelonia agassizi</name>
    <dbReference type="NCBI Taxonomy" id="8469"/>
    <lineage>
        <taxon>Eukaryota</taxon>
        <taxon>Metazoa</taxon>
        <taxon>Chordata</taxon>
        <taxon>Craniata</taxon>
        <taxon>Vertebrata</taxon>
        <taxon>Euteleostomi</taxon>
        <taxon>Archelosauria</taxon>
        <taxon>Testudinata</taxon>
        <taxon>Testudines</taxon>
        <taxon>Cryptodira</taxon>
        <taxon>Durocryptodira</taxon>
        <taxon>Americhelydia</taxon>
        <taxon>Chelonioidea</taxon>
        <taxon>Cheloniidae</taxon>
        <taxon>Chelonia</taxon>
    </lineage>
</organism>
<evidence type="ECO:0000256" key="6">
    <source>
        <dbReference type="SAM" id="Phobius"/>
    </source>
</evidence>
<dbReference type="GO" id="GO:0046872">
    <property type="term" value="F:metal ion binding"/>
    <property type="evidence" value="ECO:0007669"/>
    <property type="project" value="UniProtKB-KW"/>
</dbReference>
<evidence type="ECO:0000256" key="1">
    <source>
        <dbReference type="ARBA" id="ARBA00004141"/>
    </source>
</evidence>
<name>M7AYQ9_CHEMY</name>
<gene>
    <name evidence="7" type="ORF">UY3_17989</name>
</gene>
<keyword evidence="5 6" id="KW-0472">Membrane</keyword>
<dbReference type="PANTHER" id="PTHR13407">
    <property type="entry name" value="RNF121 PROTEIN"/>
    <property type="match status" value="1"/>
</dbReference>
<dbReference type="InterPro" id="IPR040176">
    <property type="entry name" value="RNF121/RNF175"/>
</dbReference>
<keyword evidence="2 6" id="KW-0812">Transmembrane</keyword>
<keyword evidence="4 6" id="KW-1133">Transmembrane helix</keyword>
<dbReference type="AlphaFoldDB" id="M7AYQ9"/>
<feature type="transmembrane region" description="Helical" evidence="6">
    <location>
        <begin position="106"/>
        <end position="127"/>
    </location>
</feature>
<dbReference type="GO" id="GO:0005789">
    <property type="term" value="C:endoplasmic reticulum membrane"/>
    <property type="evidence" value="ECO:0007669"/>
    <property type="project" value="TreeGrafter"/>
</dbReference>
<evidence type="ECO:0000256" key="3">
    <source>
        <dbReference type="ARBA" id="ARBA00022723"/>
    </source>
</evidence>
<reference evidence="8" key="1">
    <citation type="journal article" date="2013" name="Nat. Genet.">
        <title>The draft genomes of soft-shell turtle and green sea turtle yield insights into the development and evolution of the turtle-specific body plan.</title>
        <authorList>
            <person name="Wang Z."/>
            <person name="Pascual-Anaya J."/>
            <person name="Zadissa A."/>
            <person name="Li W."/>
            <person name="Niimura Y."/>
            <person name="Huang Z."/>
            <person name="Li C."/>
            <person name="White S."/>
            <person name="Xiong Z."/>
            <person name="Fang D."/>
            <person name="Wang B."/>
            <person name="Ming Y."/>
            <person name="Chen Y."/>
            <person name="Zheng Y."/>
            <person name="Kuraku S."/>
            <person name="Pignatelli M."/>
            <person name="Herrero J."/>
            <person name="Beal K."/>
            <person name="Nozawa M."/>
            <person name="Li Q."/>
            <person name="Wang J."/>
            <person name="Zhang H."/>
            <person name="Yu L."/>
            <person name="Shigenobu S."/>
            <person name="Wang J."/>
            <person name="Liu J."/>
            <person name="Flicek P."/>
            <person name="Searle S."/>
            <person name="Wang J."/>
            <person name="Kuratani S."/>
            <person name="Yin Y."/>
            <person name="Aken B."/>
            <person name="Zhang G."/>
            <person name="Irie N."/>
        </authorList>
    </citation>
    <scope>NUCLEOTIDE SEQUENCE [LARGE SCALE GENOMIC DNA]</scope>
</reference>
<keyword evidence="3" id="KW-0479">Metal-binding</keyword>
<accession>M7AYQ9</accession>
<evidence type="ECO:0000313" key="7">
    <source>
        <dbReference type="EMBL" id="EMP24918.1"/>
    </source>
</evidence>
<comment type="subcellular location">
    <subcellularLocation>
        <location evidence="1">Membrane</location>
        <topology evidence="1">Multi-pass membrane protein</topology>
    </subcellularLocation>
</comment>
<sequence length="196" mass="22547">MSYCSTSQPIPCSIYPIFFTPSIVDMGHSQILMISYLYAAFSQTFGLIQNGSPSPNTFHRVKLQCLRSNRHQFPKALLVEVKLPVKKMPISHHFQWDRSHGTAIRLVYKWFLLLYKLSYAVGIVGYLDIMFTMFGFNLAFQIKTEDSLDFGVILLFYGLYYGVMGRDFAEICSDYMASTMGKYVNSTDCLMFKSDY</sequence>